<dbReference type="SMART" id="SM00360">
    <property type="entry name" value="RRM"/>
    <property type="match status" value="2"/>
</dbReference>
<feature type="region of interest" description="Disordered" evidence="6">
    <location>
        <begin position="413"/>
        <end position="487"/>
    </location>
</feature>
<organism evidence="8 9">
    <name type="scientific">Rhamnusium bicolor</name>
    <dbReference type="NCBI Taxonomy" id="1586634"/>
    <lineage>
        <taxon>Eukaryota</taxon>
        <taxon>Metazoa</taxon>
        <taxon>Ecdysozoa</taxon>
        <taxon>Arthropoda</taxon>
        <taxon>Hexapoda</taxon>
        <taxon>Insecta</taxon>
        <taxon>Pterygota</taxon>
        <taxon>Neoptera</taxon>
        <taxon>Endopterygota</taxon>
        <taxon>Coleoptera</taxon>
        <taxon>Polyphaga</taxon>
        <taxon>Cucujiformia</taxon>
        <taxon>Chrysomeloidea</taxon>
        <taxon>Cerambycidae</taxon>
        <taxon>Lepturinae</taxon>
        <taxon>Rhagiini</taxon>
        <taxon>Rhamnusium</taxon>
    </lineage>
</organism>
<feature type="domain" description="RRM" evidence="7">
    <location>
        <begin position="34"/>
        <end position="111"/>
    </location>
</feature>
<proteinExistence type="predicted"/>
<dbReference type="Pfam" id="PF00076">
    <property type="entry name" value="RRM_1"/>
    <property type="match status" value="2"/>
</dbReference>
<dbReference type="InterPro" id="IPR051945">
    <property type="entry name" value="RRM_MRD1_RNA_proc_ribogen"/>
</dbReference>
<dbReference type="InterPro" id="IPR000504">
    <property type="entry name" value="RRM_dom"/>
</dbReference>
<dbReference type="Gene3D" id="3.30.70.330">
    <property type="match status" value="2"/>
</dbReference>
<evidence type="ECO:0000313" key="8">
    <source>
        <dbReference type="EMBL" id="KAJ8927691.1"/>
    </source>
</evidence>
<keyword evidence="9" id="KW-1185">Reference proteome</keyword>
<dbReference type="GO" id="GO:0005730">
    <property type="term" value="C:nucleolus"/>
    <property type="evidence" value="ECO:0007669"/>
    <property type="project" value="TreeGrafter"/>
</dbReference>
<dbReference type="FunFam" id="3.30.70.330:FF:000182">
    <property type="entry name" value="RNA-binding motif protein 28"/>
    <property type="match status" value="1"/>
</dbReference>
<protein>
    <recommendedName>
        <fullName evidence="7">RRM domain-containing protein</fullName>
    </recommendedName>
</protein>
<dbReference type="InterPro" id="IPR012677">
    <property type="entry name" value="Nucleotide-bd_a/b_plait_sf"/>
</dbReference>
<comment type="subcellular location">
    <subcellularLocation>
        <location evidence="1">Nucleus</location>
    </subcellularLocation>
</comment>
<evidence type="ECO:0000256" key="2">
    <source>
        <dbReference type="ARBA" id="ARBA00022737"/>
    </source>
</evidence>
<feature type="domain" description="RRM" evidence="7">
    <location>
        <begin position="310"/>
        <end position="401"/>
    </location>
</feature>
<evidence type="ECO:0000256" key="5">
    <source>
        <dbReference type="PROSITE-ProRule" id="PRU00176"/>
    </source>
</evidence>
<dbReference type="PANTHER" id="PTHR48039">
    <property type="entry name" value="RNA-BINDING MOTIF PROTEIN 14B"/>
    <property type="match status" value="1"/>
</dbReference>
<dbReference type="InterPro" id="IPR035979">
    <property type="entry name" value="RBD_domain_sf"/>
</dbReference>
<dbReference type="SUPFAM" id="SSF54928">
    <property type="entry name" value="RNA-binding domain, RBD"/>
    <property type="match status" value="2"/>
</dbReference>
<evidence type="ECO:0000256" key="6">
    <source>
        <dbReference type="SAM" id="MobiDB-lite"/>
    </source>
</evidence>
<accession>A0AAV8WMH2</accession>
<dbReference type="PROSITE" id="PS50102">
    <property type="entry name" value="RRM"/>
    <property type="match status" value="2"/>
</dbReference>
<dbReference type="PANTHER" id="PTHR48039:SF5">
    <property type="entry name" value="RNA-BINDING PROTEIN 28"/>
    <property type="match status" value="1"/>
</dbReference>
<dbReference type="Proteomes" id="UP001162156">
    <property type="component" value="Unassembled WGS sequence"/>
</dbReference>
<keyword evidence="4" id="KW-0539">Nucleus</keyword>
<dbReference type="GO" id="GO:0003729">
    <property type="term" value="F:mRNA binding"/>
    <property type="evidence" value="ECO:0007669"/>
    <property type="project" value="TreeGrafter"/>
</dbReference>
<evidence type="ECO:0000259" key="7">
    <source>
        <dbReference type="PROSITE" id="PS50102"/>
    </source>
</evidence>
<feature type="compositionally biased region" description="Basic and acidic residues" evidence="6">
    <location>
        <begin position="446"/>
        <end position="458"/>
    </location>
</feature>
<evidence type="ECO:0000313" key="9">
    <source>
        <dbReference type="Proteomes" id="UP001162156"/>
    </source>
</evidence>
<dbReference type="CDD" id="cd12416">
    <property type="entry name" value="RRM4_RBM28_like"/>
    <property type="match status" value="1"/>
</dbReference>
<evidence type="ECO:0000256" key="3">
    <source>
        <dbReference type="ARBA" id="ARBA00022884"/>
    </source>
</evidence>
<name>A0AAV8WMH2_9CUCU</name>
<dbReference type="AlphaFoldDB" id="A0AAV8WMH2"/>
<feature type="compositionally biased region" description="Acidic residues" evidence="6">
    <location>
        <begin position="155"/>
        <end position="175"/>
    </location>
</feature>
<keyword evidence="3 5" id="KW-0694">RNA-binding</keyword>
<comment type="caution">
    <text evidence="8">The sequence shown here is derived from an EMBL/GenBank/DDBJ whole genome shotgun (WGS) entry which is preliminary data.</text>
</comment>
<reference evidence="8" key="1">
    <citation type="journal article" date="2023" name="Insect Mol. Biol.">
        <title>Genome sequencing provides insights into the evolution of gene families encoding plant cell wall-degrading enzymes in longhorned beetles.</title>
        <authorList>
            <person name="Shin N.R."/>
            <person name="Okamura Y."/>
            <person name="Kirsch R."/>
            <person name="Pauchet Y."/>
        </authorList>
    </citation>
    <scope>NUCLEOTIDE SEQUENCE</scope>
    <source>
        <strain evidence="8">RBIC_L_NR</strain>
    </source>
</reference>
<feature type="compositionally biased region" description="Basic and acidic residues" evidence="6">
    <location>
        <begin position="145"/>
        <end position="154"/>
    </location>
</feature>
<evidence type="ECO:0000256" key="1">
    <source>
        <dbReference type="ARBA" id="ARBA00004123"/>
    </source>
</evidence>
<keyword evidence="2" id="KW-0677">Repeat</keyword>
<sequence length="503" mass="57955">MVHSKIIPKSKEVVKQKLRDRKKLSKKLLKEKRARLVLKNLPFKATEANLKEYFEQYGDIANVELLKKPDGKLRGCGFVQFHLVQKAAKARHHTNGKQFMGREIKVDFAKPKDRYKKEIKKENESVEIKEEPIDVDEIKEEDADQKDKVEALKEEDSEEHSDDDSDILNEDEELEEKVPEKQKPHVISNDVAEGKTVFVKNVPFQATNDDDKEDADKALSAGTELTLMGNVLDCHPALDRNEVHRKVQDKIELKKEPKDSRNLYLVKEGVILAGTKAAESVSASDMAKRLQIEQYKTQMLRNLNMFVSKDRLVVHNLPASWDDKKVRTLFQKYGGPMAIVKEARIMRDMKNVDAQGIGKSKEYGFVAFTKHENALTALRSLNNNPNIFSSNRRPIVTFSIENKKMLNARMKRLEKSKVNNPKHKNVNPGPESKENKFNKISRKRKRDEIEEVNKREPNEGQQFSGISAKPGTKQKMRSRYKLSTQAKLHYENLKKEKKEAKEC</sequence>
<feature type="region of interest" description="Disordered" evidence="6">
    <location>
        <begin position="126"/>
        <end position="184"/>
    </location>
</feature>
<evidence type="ECO:0000256" key="4">
    <source>
        <dbReference type="ARBA" id="ARBA00023242"/>
    </source>
</evidence>
<dbReference type="EMBL" id="JANEYF010005559">
    <property type="protein sequence ID" value="KAJ8927691.1"/>
    <property type="molecule type" value="Genomic_DNA"/>
</dbReference>
<gene>
    <name evidence="8" type="ORF">NQ314_019822</name>
</gene>
<feature type="compositionally biased region" description="Acidic residues" evidence="6">
    <location>
        <begin position="133"/>
        <end position="144"/>
    </location>
</feature>